<sequence length="115" mass="13337">MTPDLTNYPDIFLDLIDKAEEPIAAALGVDNETARLAAFQVTEIMRRDWAGTQPYLSKGMAFELTNRDREMYEKFNGSNHEELALEFGMTTRNVYDRIKAIRAEEFKRRQPALFE</sequence>
<dbReference type="Pfam" id="PF08765">
    <property type="entry name" value="Mor"/>
    <property type="match status" value="1"/>
</dbReference>
<dbReference type="PANTHER" id="PTHR37812:SF1">
    <property type="entry name" value="MU-LIKE PROPHAGE FLUMU PROTEIN C"/>
    <property type="match status" value="1"/>
</dbReference>
<name>A0AAW4L877_9BACT</name>
<reference evidence="2 3" key="1">
    <citation type="submission" date="2021-05" db="EMBL/GenBank/DDBJ databases">
        <title>The draft genome of Geobacter pelophilus DSM 12255.</title>
        <authorList>
            <person name="Xu Z."/>
            <person name="Masuda Y."/>
            <person name="Itoh H."/>
            <person name="Senoo K."/>
        </authorList>
    </citation>
    <scope>NUCLEOTIDE SEQUENCE [LARGE SCALE GENOMIC DNA]</scope>
    <source>
        <strain evidence="2 3">DSM 12255</strain>
    </source>
</reference>
<dbReference type="InterPro" id="IPR014875">
    <property type="entry name" value="Mor_transcription_activator"/>
</dbReference>
<dbReference type="RefSeq" id="WP_214173136.1">
    <property type="nucleotide sequence ID" value="NZ_JAHCVJ010000011.1"/>
</dbReference>
<evidence type="ECO:0000313" key="2">
    <source>
        <dbReference type="EMBL" id="MBT0666362.1"/>
    </source>
</evidence>
<evidence type="ECO:0000259" key="1">
    <source>
        <dbReference type="Pfam" id="PF08765"/>
    </source>
</evidence>
<comment type="caution">
    <text evidence="2">The sequence shown here is derived from an EMBL/GenBank/DDBJ whole genome shotgun (WGS) entry which is preliminary data.</text>
</comment>
<evidence type="ECO:0000313" key="3">
    <source>
        <dbReference type="Proteomes" id="UP000811899"/>
    </source>
</evidence>
<dbReference type="InterPro" id="IPR009057">
    <property type="entry name" value="Homeodomain-like_sf"/>
</dbReference>
<dbReference type="Proteomes" id="UP000811899">
    <property type="component" value="Unassembled WGS sequence"/>
</dbReference>
<proteinExistence type="predicted"/>
<accession>A0AAW4L877</accession>
<gene>
    <name evidence="2" type="ORF">KI809_18800</name>
</gene>
<keyword evidence="3" id="KW-1185">Reference proteome</keyword>
<dbReference type="PANTHER" id="PTHR37812">
    <property type="entry name" value="MU-LIKE PROPHAGE FLUMU PROTEIN C"/>
    <property type="match status" value="1"/>
</dbReference>
<protein>
    <recommendedName>
        <fullName evidence="1">Mor transcription activator domain-containing protein</fullName>
    </recommendedName>
</protein>
<dbReference type="AlphaFoldDB" id="A0AAW4L877"/>
<feature type="domain" description="Mor transcription activator" evidence="1">
    <location>
        <begin position="8"/>
        <end position="113"/>
    </location>
</feature>
<organism evidence="2 3">
    <name type="scientific">Geoanaerobacter pelophilus</name>
    <dbReference type="NCBI Taxonomy" id="60036"/>
    <lineage>
        <taxon>Bacteria</taxon>
        <taxon>Pseudomonadati</taxon>
        <taxon>Thermodesulfobacteriota</taxon>
        <taxon>Desulfuromonadia</taxon>
        <taxon>Geobacterales</taxon>
        <taxon>Geobacteraceae</taxon>
        <taxon>Geoanaerobacter</taxon>
    </lineage>
</organism>
<dbReference type="Gene3D" id="1.10.10.60">
    <property type="entry name" value="Homeodomain-like"/>
    <property type="match status" value="1"/>
</dbReference>
<dbReference type="SUPFAM" id="SSF46689">
    <property type="entry name" value="Homeodomain-like"/>
    <property type="match status" value="1"/>
</dbReference>
<dbReference type="InterPro" id="IPR052411">
    <property type="entry name" value="c-mor_Regulatory_Protein"/>
</dbReference>
<dbReference type="EMBL" id="JAHCVJ010000011">
    <property type="protein sequence ID" value="MBT0666362.1"/>
    <property type="molecule type" value="Genomic_DNA"/>
</dbReference>